<protein>
    <submittedName>
        <fullName evidence="2">Uncharacterized protein</fullName>
    </submittedName>
</protein>
<accession>A0AAW0JZD5</accession>
<comment type="caution">
    <text evidence="2">The sequence shown here is derived from an EMBL/GenBank/DDBJ whole genome shotgun (WGS) entry which is preliminary data.</text>
</comment>
<evidence type="ECO:0000256" key="1">
    <source>
        <dbReference type="SAM" id="MobiDB-lite"/>
    </source>
</evidence>
<evidence type="ECO:0000313" key="3">
    <source>
        <dbReference type="Proteomes" id="UP001488838"/>
    </source>
</evidence>
<feature type="region of interest" description="Disordered" evidence="1">
    <location>
        <begin position="1"/>
        <end position="24"/>
    </location>
</feature>
<dbReference type="AlphaFoldDB" id="A0AAW0JZD5"/>
<reference evidence="2 3" key="1">
    <citation type="journal article" date="2023" name="bioRxiv">
        <title>Conserved and derived expression patterns and positive selection on dental genes reveal complex evolutionary context of ever-growing rodent molars.</title>
        <authorList>
            <person name="Calamari Z.T."/>
            <person name="Song A."/>
            <person name="Cohen E."/>
            <person name="Akter M."/>
            <person name="Roy R.D."/>
            <person name="Hallikas O."/>
            <person name="Christensen M.M."/>
            <person name="Li P."/>
            <person name="Marangoni P."/>
            <person name="Jernvall J."/>
            <person name="Klein O.D."/>
        </authorList>
    </citation>
    <scope>NUCLEOTIDE SEQUENCE [LARGE SCALE GENOMIC DNA]</scope>
    <source>
        <strain evidence="2">V071</strain>
    </source>
</reference>
<evidence type="ECO:0000313" key="2">
    <source>
        <dbReference type="EMBL" id="KAK7831596.1"/>
    </source>
</evidence>
<dbReference type="EMBL" id="JBBHLL010000013">
    <property type="protein sequence ID" value="KAK7831596.1"/>
    <property type="molecule type" value="Genomic_DNA"/>
</dbReference>
<organism evidence="2 3">
    <name type="scientific">Myodes glareolus</name>
    <name type="common">Bank vole</name>
    <name type="synonym">Clethrionomys glareolus</name>
    <dbReference type="NCBI Taxonomy" id="447135"/>
    <lineage>
        <taxon>Eukaryota</taxon>
        <taxon>Metazoa</taxon>
        <taxon>Chordata</taxon>
        <taxon>Craniata</taxon>
        <taxon>Vertebrata</taxon>
        <taxon>Euteleostomi</taxon>
        <taxon>Mammalia</taxon>
        <taxon>Eutheria</taxon>
        <taxon>Euarchontoglires</taxon>
        <taxon>Glires</taxon>
        <taxon>Rodentia</taxon>
        <taxon>Myomorpha</taxon>
        <taxon>Muroidea</taxon>
        <taxon>Cricetidae</taxon>
        <taxon>Arvicolinae</taxon>
        <taxon>Myodes</taxon>
    </lineage>
</organism>
<proteinExistence type="predicted"/>
<dbReference type="Proteomes" id="UP001488838">
    <property type="component" value="Unassembled WGS sequence"/>
</dbReference>
<gene>
    <name evidence="2" type="ORF">U0070_015108</name>
</gene>
<name>A0AAW0JZD5_MYOGA</name>
<keyword evidence="3" id="KW-1185">Reference proteome</keyword>
<sequence>MGTGEPFGEPGNPRSPPRWRPGASGVLVPLSSRSSACTASSFCVCLGFKNQCTPRRGVFLEGSYDEWAPEMGDGEVKCTLAAPQ</sequence>